<accession>A0ABZ1QFH4</accession>
<dbReference type="EMBL" id="CP108036">
    <property type="protein sequence ID" value="WUN81114.1"/>
    <property type="molecule type" value="Genomic_DNA"/>
</dbReference>
<gene>
    <name evidence="1" type="ORF">OHA91_22890</name>
</gene>
<evidence type="ECO:0000313" key="2">
    <source>
        <dbReference type="Proteomes" id="UP001432312"/>
    </source>
</evidence>
<keyword evidence="2" id="KW-1185">Reference proteome</keyword>
<evidence type="ECO:0000313" key="1">
    <source>
        <dbReference type="EMBL" id="WUN81114.1"/>
    </source>
</evidence>
<dbReference type="GeneID" id="95498945"/>
<name>A0ABZ1QFH4_9ACTN</name>
<proteinExistence type="predicted"/>
<sequence length="152" mass="17023">MHPTLFTTPGLARFAQELDAERGRQLAKFGDQRHPDGTQDDAYNRTMRDAARAICEQHANRETLTWAHVLDEEYREALAETDPAKLRAELIQIAAVCAAWVSDLDRRPAVVPEPDLPDLPDLPDERDYCQACNGTVHTCVCSDLVTPRPSDL</sequence>
<reference evidence="1" key="1">
    <citation type="submission" date="2022-10" db="EMBL/GenBank/DDBJ databases">
        <title>The complete genomes of actinobacterial strains from the NBC collection.</title>
        <authorList>
            <person name="Joergensen T.S."/>
            <person name="Alvarez Arevalo M."/>
            <person name="Sterndorff E.B."/>
            <person name="Faurdal D."/>
            <person name="Vuksanovic O."/>
            <person name="Mourched A.-S."/>
            <person name="Charusanti P."/>
            <person name="Shaw S."/>
            <person name="Blin K."/>
            <person name="Weber T."/>
        </authorList>
    </citation>
    <scope>NUCLEOTIDE SEQUENCE</scope>
    <source>
        <strain evidence="1">NBC_00303</strain>
    </source>
</reference>
<protein>
    <submittedName>
        <fullName evidence="1">Uncharacterized protein</fullName>
    </submittedName>
</protein>
<dbReference type="Proteomes" id="UP001432312">
    <property type="component" value="Chromosome"/>
</dbReference>
<dbReference type="RefSeq" id="WP_328739904.1">
    <property type="nucleotide sequence ID" value="NZ_CP108036.1"/>
</dbReference>
<organism evidence="1 2">
    <name type="scientific">Streptomyces erythrochromogenes</name>
    <dbReference type="NCBI Taxonomy" id="285574"/>
    <lineage>
        <taxon>Bacteria</taxon>
        <taxon>Bacillati</taxon>
        <taxon>Actinomycetota</taxon>
        <taxon>Actinomycetes</taxon>
        <taxon>Kitasatosporales</taxon>
        <taxon>Streptomycetaceae</taxon>
        <taxon>Streptomyces</taxon>
    </lineage>
</organism>